<accession>A0ABY1VNE4</accession>
<evidence type="ECO:0000259" key="2">
    <source>
        <dbReference type="Pfam" id="PF13400"/>
    </source>
</evidence>
<organism evidence="3 4">
    <name type="scientific">Actinomyces bovis</name>
    <dbReference type="NCBI Taxonomy" id="1658"/>
    <lineage>
        <taxon>Bacteria</taxon>
        <taxon>Bacillati</taxon>
        <taxon>Actinomycetota</taxon>
        <taxon>Actinomycetes</taxon>
        <taxon>Actinomycetales</taxon>
        <taxon>Actinomycetaceae</taxon>
        <taxon>Actinomyces</taxon>
    </lineage>
</organism>
<evidence type="ECO:0000313" key="4">
    <source>
        <dbReference type="Proteomes" id="UP000250006"/>
    </source>
</evidence>
<feature type="domain" description="Putative Flp pilus-assembly TadG-like N-terminal" evidence="2">
    <location>
        <begin position="12"/>
        <end position="58"/>
    </location>
</feature>
<keyword evidence="4" id="KW-1185">Reference proteome</keyword>
<protein>
    <submittedName>
        <fullName evidence="3">Flp pilus assembly protein TadG</fullName>
    </submittedName>
</protein>
<dbReference type="Proteomes" id="UP000250006">
    <property type="component" value="Unassembled WGS sequence"/>
</dbReference>
<sequence>MRIRRPLHLEEGSSSVFAICVVSVMMLLVGLCIDGGRVLNARASLADAAEQAARAGAQKVQADTLRSTDALALDAPAAASAARSYMSSSDAGKGSVVTVSTTGSQVTVSARNQVSTGLLALVGMSTINIEVSARAKAVGGVSKGEF</sequence>
<feature type="transmembrane region" description="Helical" evidence="1">
    <location>
        <begin position="12"/>
        <end position="33"/>
    </location>
</feature>
<reference evidence="3 4" key="1">
    <citation type="submission" date="2018-06" db="EMBL/GenBank/DDBJ databases">
        <authorList>
            <consortium name="Pathogen Informatics"/>
            <person name="Doyle S."/>
        </authorList>
    </citation>
    <scope>NUCLEOTIDE SEQUENCE [LARGE SCALE GENOMIC DNA]</scope>
    <source>
        <strain evidence="3 4">NCTC11535</strain>
    </source>
</reference>
<keyword evidence="1" id="KW-0812">Transmembrane</keyword>
<evidence type="ECO:0000313" key="3">
    <source>
        <dbReference type="EMBL" id="SPT53629.1"/>
    </source>
</evidence>
<keyword evidence="1" id="KW-1133">Transmembrane helix</keyword>
<proteinExistence type="predicted"/>
<dbReference type="EMBL" id="UAPQ01000007">
    <property type="protein sequence ID" value="SPT53629.1"/>
    <property type="molecule type" value="Genomic_DNA"/>
</dbReference>
<comment type="caution">
    <text evidence="3">The sequence shown here is derived from an EMBL/GenBank/DDBJ whole genome shotgun (WGS) entry which is preliminary data.</text>
</comment>
<evidence type="ECO:0000256" key="1">
    <source>
        <dbReference type="SAM" id="Phobius"/>
    </source>
</evidence>
<name>A0ABY1VNE4_9ACTO</name>
<keyword evidence="1" id="KW-0472">Membrane</keyword>
<dbReference type="Pfam" id="PF13400">
    <property type="entry name" value="Tad"/>
    <property type="match status" value="1"/>
</dbReference>
<gene>
    <name evidence="3" type="ORF">NCTC11535_01300</name>
</gene>
<dbReference type="InterPro" id="IPR028087">
    <property type="entry name" value="Tad_N"/>
</dbReference>
<dbReference type="RefSeq" id="WP_111836576.1">
    <property type="nucleotide sequence ID" value="NZ_UAPQ01000007.1"/>
</dbReference>